<evidence type="ECO:0000313" key="1">
    <source>
        <dbReference type="EMBL" id="MEQ2180045.1"/>
    </source>
</evidence>
<reference evidence="1 2" key="1">
    <citation type="submission" date="2021-06" db="EMBL/GenBank/DDBJ databases">
        <authorList>
            <person name="Palmer J.M."/>
        </authorList>
    </citation>
    <scope>NUCLEOTIDE SEQUENCE [LARGE SCALE GENOMIC DNA]</scope>
    <source>
        <strain evidence="1 2">GA_2019</strain>
        <tissue evidence="1">Muscle</tissue>
    </source>
</reference>
<comment type="caution">
    <text evidence="1">The sequence shown here is derived from an EMBL/GenBank/DDBJ whole genome shotgun (WGS) entry which is preliminary data.</text>
</comment>
<feature type="non-terminal residue" evidence="1">
    <location>
        <position position="1"/>
    </location>
</feature>
<evidence type="ECO:0000313" key="2">
    <source>
        <dbReference type="Proteomes" id="UP001476798"/>
    </source>
</evidence>
<sequence length="111" mass="12289">EQSKSFLLNTFSKAQSSSPIITMFPDVHGATSMEMLVGSQKRKARKTKITHLVRTADGSVSPAEEARGAWLRARRKSLHKLQFSYPALTSKVLLLLPKEDEMNSSSEALLS</sequence>
<organism evidence="1 2">
    <name type="scientific">Goodea atripinnis</name>
    <dbReference type="NCBI Taxonomy" id="208336"/>
    <lineage>
        <taxon>Eukaryota</taxon>
        <taxon>Metazoa</taxon>
        <taxon>Chordata</taxon>
        <taxon>Craniata</taxon>
        <taxon>Vertebrata</taxon>
        <taxon>Euteleostomi</taxon>
        <taxon>Actinopterygii</taxon>
        <taxon>Neopterygii</taxon>
        <taxon>Teleostei</taxon>
        <taxon>Neoteleostei</taxon>
        <taxon>Acanthomorphata</taxon>
        <taxon>Ovalentaria</taxon>
        <taxon>Atherinomorphae</taxon>
        <taxon>Cyprinodontiformes</taxon>
        <taxon>Goodeidae</taxon>
        <taxon>Goodea</taxon>
    </lineage>
</organism>
<name>A0ABV0P9A6_9TELE</name>
<gene>
    <name evidence="1" type="ORF">GOODEAATRI_031600</name>
</gene>
<dbReference type="Proteomes" id="UP001476798">
    <property type="component" value="Unassembled WGS sequence"/>
</dbReference>
<dbReference type="EMBL" id="JAHRIO010065433">
    <property type="protein sequence ID" value="MEQ2180045.1"/>
    <property type="molecule type" value="Genomic_DNA"/>
</dbReference>
<protein>
    <submittedName>
        <fullName evidence="1">Uncharacterized protein</fullName>
    </submittedName>
</protein>
<keyword evidence="2" id="KW-1185">Reference proteome</keyword>
<accession>A0ABV0P9A6</accession>
<proteinExistence type="predicted"/>